<accession>F4L685</accession>
<reference key="2">
    <citation type="submission" date="2011-04" db="EMBL/GenBank/DDBJ databases">
        <title>Complete sequence of chromosome of Haliscomenobacter hydrossis DSM 1100.</title>
        <authorList>
            <consortium name="US DOE Joint Genome Institute (JGI-PGF)"/>
            <person name="Lucas S."/>
            <person name="Han J."/>
            <person name="Lapidus A."/>
            <person name="Bruce D."/>
            <person name="Goodwin L."/>
            <person name="Pitluck S."/>
            <person name="Peters L."/>
            <person name="Kyrpides N."/>
            <person name="Mavromatis K."/>
            <person name="Ivanova N."/>
            <person name="Ovchinnikova G."/>
            <person name="Pagani I."/>
            <person name="Daligault H."/>
            <person name="Detter J.C."/>
            <person name="Han C."/>
            <person name="Land M."/>
            <person name="Hauser L."/>
            <person name="Markowitz V."/>
            <person name="Cheng J.-F."/>
            <person name="Hugenholtz P."/>
            <person name="Woyke T."/>
            <person name="Wu D."/>
            <person name="Verbarg S."/>
            <person name="Frueling A."/>
            <person name="Brambilla E."/>
            <person name="Klenk H.-P."/>
            <person name="Eisen J.A."/>
        </authorList>
    </citation>
    <scope>NUCLEOTIDE SEQUENCE</scope>
    <source>
        <strain>DSM 1100</strain>
    </source>
</reference>
<sequence length="251" mass="28181">MIPKLLFFVLGLCFIPGLLAQGTLTEPKGVLLTRFTYGAQLPAGTLKERFGANFIAGGGLDWQWGKKNWVLGIDGQYLFGNTVKEDPISGLRTVEGYIVGNDREVADIPLRERGWYLGLTAGKVFPVNDKQSPRAGFRVNFGVGFLQHKIRIQDDPLRSVPQLTEVYKKGYDRLSNGLALQQFFGYQALSKDRRSNFIAGLEFFQGFTRSRRSFDFATQSATAKGRVDVLMGIRVGWILPFYADKAEDIYY</sequence>
<keyword evidence="2" id="KW-1185">Reference proteome</keyword>
<dbReference type="HOGENOM" id="CLU_1105935_0_0_10"/>
<reference evidence="1 2" key="1">
    <citation type="journal article" date="2011" name="Stand. Genomic Sci.">
        <title>Complete genome sequence of Haliscomenobacter hydrossis type strain (O).</title>
        <authorList>
            <consortium name="US DOE Joint Genome Institute (JGI-PGF)"/>
            <person name="Daligault H."/>
            <person name="Lapidus A."/>
            <person name="Zeytun A."/>
            <person name="Nolan M."/>
            <person name="Lucas S."/>
            <person name="Del Rio T.G."/>
            <person name="Tice H."/>
            <person name="Cheng J.F."/>
            <person name="Tapia R."/>
            <person name="Han C."/>
            <person name="Goodwin L."/>
            <person name="Pitluck S."/>
            <person name="Liolios K."/>
            <person name="Pagani I."/>
            <person name="Ivanova N."/>
            <person name="Huntemann M."/>
            <person name="Mavromatis K."/>
            <person name="Mikhailova N."/>
            <person name="Pati A."/>
            <person name="Chen A."/>
            <person name="Palaniappan K."/>
            <person name="Land M."/>
            <person name="Hauser L."/>
            <person name="Brambilla E.M."/>
            <person name="Rohde M."/>
            <person name="Verbarg S."/>
            <person name="Goker M."/>
            <person name="Bristow J."/>
            <person name="Eisen J.A."/>
            <person name="Markowitz V."/>
            <person name="Hugenholtz P."/>
            <person name="Kyrpides N.C."/>
            <person name="Klenk H.P."/>
            <person name="Woyke T."/>
        </authorList>
    </citation>
    <scope>NUCLEOTIDE SEQUENCE [LARGE SCALE GENOMIC DNA]</scope>
    <source>
        <strain evidence="2">ATCC 27775 / DSM 1100 / LMG 10767 / O</strain>
    </source>
</reference>
<organism evidence="1 2">
    <name type="scientific">Haliscomenobacter hydrossis (strain ATCC 27775 / DSM 1100 / LMG 10767 / O)</name>
    <dbReference type="NCBI Taxonomy" id="760192"/>
    <lineage>
        <taxon>Bacteria</taxon>
        <taxon>Pseudomonadati</taxon>
        <taxon>Bacteroidota</taxon>
        <taxon>Saprospiria</taxon>
        <taxon>Saprospirales</taxon>
        <taxon>Haliscomenobacteraceae</taxon>
        <taxon>Haliscomenobacter</taxon>
    </lineage>
</organism>
<dbReference type="eggNOG" id="ENOG50334E4">
    <property type="taxonomic scope" value="Bacteria"/>
</dbReference>
<dbReference type="STRING" id="760192.Halhy_6283"/>
<proteinExistence type="predicted"/>
<evidence type="ECO:0000313" key="2">
    <source>
        <dbReference type="Proteomes" id="UP000008461"/>
    </source>
</evidence>
<protein>
    <recommendedName>
        <fullName evidence="3">Outer membrane protein beta-barrel domain-containing protein</fullName>
    </recommendedName>
</protein>
<dbReference type="RefSeq" id="WP_013768624.1">
    <property type="nucleotide sequence ID" value="NC_015510.1"/>
</dbReference>
<dbReference type="EMBL" id="CP002691">
    <property type="protein sequence ID" value="AEE54103.1"/>
    <property type="molecule type" value="Genomic_DNA"/>
</dbReference>
<evidence type="ECO:0000313" key="1">
    <source>
        <dbReference type="EMBL" id="AEE54103.1"/>
    </source>
</evidence>
<gene>
    <name evidence="1" type="ordered locus">Halhy_6283</name>
</gene>
<evidence type="ECO:0008006" key="3">
    <source>
        <dbReference type="Google" id="ProtNLM"/>
    </source>
</evidence>
<dbReference type="OrthoDB" id="7475268at2"/>
<name>F4L685_HALH1</name>
<dbReference type="AlphaFoldDB" id="F4L685"/>
<dbReference type="Proteomes" id="UP000008461">
    <property type="component" value="Chromosome"/>
</dbReference>
<dbReference type="KEGG" id="hhy:Halhy_6283"/>